<dbReference type="Proteomes" id="UP000175989">
    <property type="component" value="Unassembled WGS sequence"/>
</dbReference>
<proteinExistence type="inferred from homology"/>
<dbReference type="GO" id="GO:0071973">
    <property type="term" value="P:bacterial-type flagellum-dependent cell motility"/>
    <property type="evidence" value="ECO:0007669"/>
    <property type="project" value="InterPro"/>
</dbReference>
<evidence type="ECO:0000256" key="1">
    <source>
        <dbReference type="ARBA" id="ARBA00002254"/>
    </source>
</evidence>
<evidence type="ECO:0000256" key="6">
    <source>
        <dbReference type="ARBA" id="ARBA00022692"/>
    </source>
</evidence>
<keyword evidence="7 10" id="KW-0283">Flagellar rotation</keyword>
<evidence type="ECO:0000256" key="3">
    <source>
        <dbReference type="ARBA" id="ARBA00008281"/>
    </source>
</evidence>
<keyword evidence="10" id="KW-0997">Cell inner membrane</keyword>
<keyword evidence="5 10" id="KW-0145">Chemotaxis</keyword>
<keyword evidence="8" id="KW-1133">Transmembrane helix</keyword>
<keyword evidence="13" id="KW-1185">Reference proteome</keyword>
<protein>
    <recommendedName>
        <fullName evidence="10">Flagellar protein FliL</fullName>
    </recommendedName>
</protein>
<name>A0A1E7X5J0_9BURK</name>
<evidence type="ECO:0000256" key="10">
    <source>
        <dbReference type="RuleBase" id="RU364125"/>
    </source>
</evidence>
<comment type="caution">
    <text evidence="12">The sequence shown here is derived from an EMBL/GenBank/DDBJ whole genome shotgun (WGS) entry which is preliminary data.</text>
</comment>
<evidence type="ECO:0000256" key="8">
    <source>
        <dbReference type="ARBA" id="ARBA00022989"/>
    </source>
</evidence>
<organism evidence="12 13">
    <name type="scientific">Duganella phyllosphaerae</name>
    <dbReference type="NCBI Taxonomy" id="762836"/>
    <lineage>
        <taxon>Bacteria</taxon>
        <taxon>Pseudomonadati</taxon>
        <taxon>Pseudomonadota</taxon>
        <taxon>Betaproteobacteria</taxon>
        <taxon>Burkholderiales</taxon>
        <taxon>Oxalobacteraceae</taxon>
        <taxon>Telluria group</taxon>
        <taxon>Duganella</taxon>
    </lineage>
</organism>
<gene>
    <name evidence="12" type="ORF">DUPY_09190</name>
</gene>
<keyword evidence="12" id="KW-0969">Cilium</keyword>
<evidence type="ECO:0000313" key="12">
    <source>
        <dbReference type="EMBL" id="OFA08013.1"/>
    </source>
</evidence>
<dbReference type="RefSeq" id="WP_070246673.1">
    <property type="nucleotide sequence ID" value="NZ_LROM01000052.1"/>
</dbReference>
<dbReference type="PATRIC" id="fig|762836.4.peg.969"/>
<sequence>MNKKIIVAIALVVVVGAAVAGGAFWYMSKGADHAEETSADGKKAAKKEEKKKEGPPKYLTVDKVIIMLKRSPGDTTAHYMSADLVITTDEKTAGRAKEHLPMLRSVAVRTLSSLPLATAQSMTIDQFAAELNKAFDEAYEHDGMEKPFSDVMIGKLIIE</sequence>
<evidence type="ECO:0000256" key="2">
    <source>
        <dbReference type="ARBA" id="ARBA00004162"/>
    </source>
</evidence>
<dbReference type="GO" id="GO:0006935">
    <property type="term" value="P:chemotaxis"/>
    <property type="evidence" value="ECO:0007669"/>
    <property type="project" value="UniProtKB-KW"/>
</dbReference>
<keyword evidence="4" id="KW-1003">Cell membrane</keyword>
<comment type="subcellular location">
    <subcellularLocation>
        <location evidence="10">Cell inner membrane</location>
    </subcellularLocation>
    <subcellularLocation>
        <location evidence="2">Cell membrane</location>
        <topology evidence="2">Single-pass membrane protein</topology>
    </subcellularLocation>
</comment>
<keyword evidence="12" id="KW-0282">Flagellum</keyword>
<dbReference type="GO" id="GO:0009425">
    <property type="term" value="C:bacterial-type flagellum basal body"/>
    <property type="evidence" value="ECO:0007669"/>
    <property type="project" value="InterPro"/>
</dbReference>
<accession>A0A1E7X5J0</accession>
<comment type="similarity">
    <text evidence="3 10">Belongs to the FliL family.</text>
</comment>
<keyword evidence="6" id="KW-0812">Transmembrane</keyword>
<evidence type="ECO:0000256" key="4">
    <source>
        <dbReference type="ARBA" id="ARBA00022475"/>
    </source>
</evidence>
<dbReference type="GO" id="GO:0005886">
    <property type="term" value="C:plasma membrane"/>
    <property type="evidence" value="ECO:0007669"/>
    <property type="project" value="UniProtKB-SubCell"/>
</dbReference>
<comment type="function">
    <text evidence="1 10">Controls the rotational direction of flagella during chemotaxis.</text>
</comment>
<dbReference type="Pfam" id="PF03748">
    <property type="entry name" value="FliL"/>
    <property type="match status" value="1"/>
</dbReference>
<feature type="region of interest" description="Disordered" evidence="11">
    <location>
        <begin position="36"/>
        <end position="55"/>
    </location>
</feature>
<reference evidence="13" key="1">
    <citation type="journal article" date="2016" name="Front. Microbiol.">
        <title>Molecular Keys to the Janthinobacterium and Duganella spp. Interaction with the Plant Pathogen Fusarium graminearum.</title>
        <authorList>
            <person name="Haack F.S."/>
            <person name="Poehlein A."/>
            <person name="Kroger C."/>
            <person name="Voigt C.A."/>
            <person name="Piepenbring M."/>
            <person name="Bode H.B."/>
            <person name="Daniel R."/>
            <person name="Schafer W."/>
            <person name="Streit W.R."/>
        </authorList>
    </citation>
    <scope>NUCLEOTIDE SEQUENCE [LARGE SCALE GENOMIC DNA]</scope>
    <source>
        <strain evidence="13">T54</strain>
    </source>
</reference>
<evidence type="ECO:0000256" key="11">
    <source>
        <dbReference type="SAM" id="MobiDB-lite"/>
    </source>
</evidence>
<dbReference type="EMBL" id="LROM01000052">
    <property type="protein sequence ID" value="OFA08013.1"/>
    <property type="molecule type" value="Genomic_DNA"/>
</dbReference>
<evidence type="ECO:0000256" key="7">
    <source>
        <dbReference type="ARBA" id="ARBA00022779"/>
    </source>
</evidence>
<dbReference type="AlphaFoldDB" id="A0A1E7X5J0"/>
<dbReference type="InterPro" id="IPR005503">
    <property type="entry name" value="FliL"/>
</dbReference>
<dbReference type="OrthoDB" id="7062113at2"/>
<keyword evidence="9 10" id="KW-0472">Membrane</keyword>
<keyword evidence="12" id="KW-0966">Cell projection</keyword>
<evidence type="ECO:0000313" key="13">
    <source>
        <dbReference type="Proteomes" id="UP000175989"/>
    </source>
</evidence>
<evidence type="ECO:0000256" key="9">
    <source>
        <dbReference type="ARBA" id="ARBA00023136"/>
    </source>
</evidence>
<evidence type="ECO:0000256" key="5">
    <source>
        <dbReference type="ARBA" id="ARBA00022500"/>
    </source>
</evidence>